<dbReference type="EMBL" id="LR798312">
    <property type="protein sequence ID" value="CAB5223141.1"/>
    <property type="molecule type" value="Genomic_DNA"/>
</dbReference>
<proteinExistence type="predicted"/>
<organism evidence="1">
    <name type="scientific">uncultured Caudovirales phage</name>
    <dbReference type="NCBI Taxonomy" id="2100421"/>
    <lineage>
        <taxon>Viruses</taxon>
        <taxon>Duplodnaviria</taxon>
        <taxon>Heunggongvirae</taxon>
        <taxon>Uroviricota</taxon>
        <taxon>Caudoviricetes</taxon>
        <taxon>Peduoviridae</taxon>
        <taxon>Maltschvirus</taxon>
        <taxon>Maltschvirus maltsch</taxon>
    </lineage>
</organism>
<sequence length="129" mass="14485">MTKDEALKLALEALISCELSNYGRDWVWPVTAHEQAMKGVKEAITAIKEALAQTEPWCMKMNGCKIKCEDCPDKSAQPEQKPVVGLQCANCHLTIESLNDKVMRLMQERNFCPRCGKRTADLTTIHTCT</sequence>
<protein>
    <submittedName>
        <fullName evidence="1">Uncharacterized protein</fullName>
    </submittedName>
</protein>
<reference evidence="1" key="1">
    <citation type="submission" date="2020-05" db="EMBL/GenBank/DDBJ databases">
        <authorList>
            <person name="Chiriac C."/>
            <person name="Salcher M."/>
            <person name="Ghai R."/>
            <person name="Kavagutti S V."/>
        </authorList>
    </citation>
    <scope>NUCLEOTIDE SEQUENCE</scope>
</reference>
<accession>A0A6J7WYP9</accession>
<feature type="non-terminal residue" evidence="1">
    <location>
        <position position="129"/>
    </location>
</feature>
<evidence type="ECO:0000313" key="1">
    <source>
        <dbReference type="EMBL" id="CAB5223141.1"/>
    </source>
</evidence>
<name>A0A6J7WYP9_9CAUD</name>
<gene>
    <name evidence="1" type="ORF">UFOVP371_64</name>
</gene>